<dbReference type="Proteomes" id="UP000233556">
    <property type="component" value="Unassembled WGS sequence"/>
</dbReference>
<evidence type="ECO:0000313" key="2">
    <source>
        <dbReference type="Proteomes" id="UP000233556"/>
    </source>
</evidence>
<reference evidence="2" key="2">
    <citation type="submission" date="2017-12" db="EMBL/GenBank/DDBJ databases">
        <title>Genome sequence of the Bar-tailed Godwit (Limosa lapponica baueri).</title>
        <authorList>
            <person name="Lima N.C.B."/>
            <person name="Parody-Merino A.M."/>
            <person name="Battley P.F."/>
            <person name="Fidler A.E."/>
            <person name="Prosdocimi F."/>
        </authorList>
    </citation>
    <scope>NUCLEOTIDE SEQUENCE [LARGE SCALE GENOMIC DNA]</scope>
</reference>
<protein>
    <submittedName>
        <fullName evidence="1">Uncharacterized protein</fullName>
    </submittedName>
</protein>
<accession>A0A2I0TWC1</accession>
<dbReference type="EMBL" id="KZ506876">
    <property type="protein sequence ID" value="PKU38072.1"/>
    <property type="molecule type" value="Genomic_DNA"/>
</dbReference>
<reference evidence="2" key="1">
    <citation type="submission" date="2017-11" db="EMBL/GenBank/DDBJ databases">
        <authorList>
            <person name="Lima N.C."/>
            <person name="Parody-Merino A.M."/>
            <person name="Battley P.F."/>
            <person name="Fidler A.E."/>
            <person name="Prosdocimi F."/>
        </authorList>
    </citation>
    <scope>NUCLEOTIDE SEQUENCE [LARGE SCALE GENOMIC DNA]</scope>
</reference>
<name>A0A2I0TWC1_LIMLA</name>
<dbReference type="PANTHER" id="PTHR33332">
    <property type="entry name" value="REVERSE TRANSCRIPTASE DOMAIN-CONTAINING PROTEIN"/>
    <property type="match status" value="1"/>
</dbReference>
<organism evidence="1 2">
    <name type="scientific">Limosa lapponica baueri</name>
    <dbReference type="NCBI Taxonomy" id="1758121"/>
    <lineage>
        <taxon>Eukaryota</taxon>
        <taxon>Metazoa</taxon>
        <taxon>Chordata</taxon>
        <taxon>Craniata</taxon>
        <taxon>Vertebrata</taxon>
        <taxon>Euteleostomi</taxon>
        <taxon>Archelosauria</taxon>
        <taxon>Archosauria</taxon>
        <taxon>Dinosauria</taxon>
        <taxon>Saurischia</taxon>
        <taxon>Theropoda</taxon>
        <taxon>Coelurosauria</taxon>
        <taxon>Aves</taxon>
        <taxon>Neognathae</taxon>
        <taxon>Neoaves</taxon>
        <taxon>Charadriiformes</taxon>
        <taxon>Scolopacidae</taxon>
        <taxon>Limosa</taxon>
    </lineage>
</organism>
<proteinExistence type="predicted"/>
<gene>
    <name evidence="1" type="ORF">llap_11624</name>
</gene>
<sequence length="208" mass="23002">MVACNRSCMASRTREVIIPLYLALVRPHLKYCVQFWAPYYKKDIEVLECVQRRATKLVTDQENKSYEEQLMELELFSLEKMRLRGDLVTVCSYLKGGCSRVGVGLFSQVQNDPKPNGDMRAPLGLSAPVQLLHGCPRPLLMAQDPISAQPGATNPCPSNVAGVLVSSPVSFCPWLAPGPGSALAMSEVINDPFTSTQLCLVWYLLKKI</sequence>
<dbReference type="OrthoDB" id="276744at2759"/>
<keyword evidence="2" id="KW-1185">Reference proteome</keyword>
<dbReference type="AlphaFoldDB" id="A0A2I0TWC1"/>
<evidence type="ECO:0000313" key="1">
    <source>
        <dbReference type="EMBL" id="PKU38072.1"/>
    </source>
</evidence>